<dbReference type="Proteomes" id="UP000469949">
    <property type="component" value="Unassembled WGS sequence"/>
</dbReference>
<dbReference type="RefSeq" id="WP_246696050.1">
    <property type="nucleotide sequence ID" value="NZ_WEKV01000020.1"/>
</dbReference>
<evidence type="ECO:0000313" key="2">
    <source>
        <dbReference type="Proteomes" id="UP000469949"/>
    </source>
</evidence>
<organism evidence="1 2">
    <name type="scientific">Methylorubrum populi</name>
    <dbReference type="NCBI Taxonomy" id="223967"/>
    <lineage>
        <taxon>Bacteria</taxon>
        <taxon>Pseudomonadati</taxon>
        <taxon>Pseudomonadota</taxon>
        <taxon>Alphaproteobacteria</taxon>
        <taxon>Hyphomicrobiales</taxon>
        <taxon>Methylobacteriaceae</taxon>
        <taxon>Methylorubrum</taxon>
    </lineage>
</organism>
<reference evidence="1 2" key="1">
    <citation type="submission" date="2019-10" db="EMBL/GenBank/DDBJ databases">
        <title>Draft Genome Sequence of the Caffeine Degrading Methylotroph Methylorubrum populi PINKEL.</title>
        <authorList>
            <person name="Dawson S.C."/>
            <person name="Zhang X."/>
            <person name="Wright M.E."/>
            <person name="Sharma G."/>
            <person name="Langner J.T."/>
            <person name="Ditty J.L."/>
            <person name="Subuyuj G.A."/>
        </authorList>
    </citation>
    <scope>NUCLEOTIDE SEQUENCE [LARGE SCALE GENOMIC DNA]</scope>
    <source>
        <strain evidence="1 2">Pinkel</strain>
    </source>
</reference>
<dbReference type="EMBL" id="WEKV01000020">
    <property type="protein sequence ID" value="KAB7782146.1"/>
    <property type="molecule type" value="Genomic_DNA"/>
</dbReference>
<comment type="caution">
    <text evidence="1">The sequence shown here is derived from an EMBL/GenBank/DDBJ whole genome shotgun (WGS) entry which is preliminary data.</text>
</comment>
<sequence>MASRTEGSDPPPRSAVPWTRADVELWLKAAFRAMPSTPIYALRGNTLQSAAGDVPDATFDIVAFSGTVLGDKSEDRQVVLLWARAMATNGEVGGSIAEFCRRTRWSRATFDRRRIKACEKIAVAKNTAGARSWEDR</sequence>
<accession>A0A833J2C2</accession>
<evidence type="ECO:0000313" key="1">
    <source>
        <dbReference type="EMBL" id="KAB7782146.1"/>
    </source>
</evidence>
<name>A0A833J2C2_9HYPH</name>
<proteinExistence type="predicted"/>
<protein>
    <submittedName>
        <fullName evidence="1">Uncharacterized protein</fullName>
    </submittedName>
</protein>
<gene>
    <name evidence="1" type="ORF">F8B43_4901</name>
</gene>
<dbReference type="AlphaFoldDB" id="A0A833J2C2"/>